<evidence type="ECO:0000256" key="1">
    <source>
        <dbReference type="SAM" id="Phobius"/>
    </source>
</evidence>
<proteinExistence type="predicted"/>
<gene>
    <name evidence="2" type="ORF">BU26DRAFT_572757</name>
</gene>
<evidence type="ECO:0000313" key="3">
    <source>
        <dbReference type="Proteomes" id="UP000800094"/>
    </source>
</evidence>
<feature type="transmembrane region" description="Helical" evidence="1">
    <location>
        <begin position="43"/>
        <end position="65"/>
    </location>
</feature>
<dbReference type="EMBL" id="ML987218">
    <property type="protein sequence ID" value="KAF2240374.1"/>
    <property type="molecule type" value="Genomic_DNA"/>
</dbReference>
<accession>A0A6A6HQE5</accession>
<name>A0A6A6HQE5_9PLEO</name>
<dbReference type="GeneID" id="54587595"/>
<protein>
    <submittedName>
        <fullName evidence="2">Uncharacterized protein</fullName>
    </submittedName>
</protein>
<evidence type="ECO:0000313" key="2">
    <source>
        <dbReference type="EMBL" id="KAF2240374.1"/>
    </source>
</evidence>
<keyword evidence="1" id="KW-0472">Membrane</keyword>
<dbReference type="Proteomes" id="UP000800094">
    <property type="component" value="Unassembled WGS sequence"/>
</dbReference>
<keyword evidence="1" id="KW-1133">Transmembrane helix</keyword>
<dbReference type="AlphaFoldDB" id="A0A6A6HQE5"/>
<organism evidence="2 3">
    <name type="scientific">Trematosphaeria pertusa</name>
    <dbReference type="NCBI Taxonomy" id="390896"/>
    <lineage>
        <taxon>Eukaryota</taxon>
        <taxon>Fungi</taxon>
        <taxon>Dikarya</taxon>
        <taxon>Ascomycota</taxon>
        <taxon>Pezizomycotina</taxon>
        <taxon>Dothideomycetes</taxon>
        <taxon>Pleosporomycetidae</taxon>
        <taxon>Pleosporales</taxon>
        <taxon>Massarineae</taxon>
        <taxon>Trematosphaeriaceae</taxon>
        <taxon>Trematosphaeria</taxon>
    </lineage>
</organism>
<reference evidence="2" key="1">
    <citation type="journal article" date="2020" name="Stud. Mycol.">
        <title>101 Dothideomycetes genomes: a test case for predicting lifestyles and emergence of pathogens.</title>
        <authorList>
            <person name="Haridas S."/>
            <person name="Albert R."/>
            <person name="Binder M."/>
            <person name="Bloem J."/>
            <person name="Labutti K."/>
            <person name="Salamov A."/>
            <person name="Andreopoulos B."/>
            <person name="Baker S."/>
            <person name="Barry K."/>
            <person name="Bills G."/>
            <person name="Bluhm B."/>
            <person name="Cannon C."/>
            <person name="Castanera R."/>
            <person name="Culley D."/>
            <person name="Daum C."/>
            <person name="Ezra D."/>
            <person name="Gonzalez J."/>
            <person name="Henrissat B."/>
            <person name="Kuo A."/>
            <person name="Liang C."/>
            <person name="Lipzen A."/>
            <person name="Lutzoni F."/>
            <person name="Magnuson J."/>
            <person name="Mondo S."/>
            <person name="Nolan M."/>
            <person name="Ohm R."/>
            <person name="Pangilinan J."/>
            <person name="Park H.-J."/>
            <person name="Ramirez L."/>
            <person name="Alfaro M."/>
            <person name="Sun H."/>
            <person name="Tritt A."/>
            <person name="Yoshinaga Y."/>
            <person name="Zwiers L.-H."/>
            <person name="Turgeon B."/>
            <person name="Goodwin S."/>
            <person name="Spatafora J."/>
            <person name="Crous P."/>
            <person name="Grigoriev I."/>
        </authorList>
    </citation>
    <scope>NUCLEOTIDE SEQUENCE</scope>
    <source>
        <strain evidence="2">CBS 122368</strain>
    </source>
</reference>
<keyword evidence="1" id="KW-0812">Transmembrane</keyword>
<keyword evidence="3" id="KW-1185">Reference proteome</keyword>
<sequence>MPPLINTELIMRTLGDPNTAAELMHLIARKSKTKGKSKIKGGVIAGIVIAIIVAVIVLLIIALLVRRRRNKRITAGPGMGMR</sequence>
<dbReference type="RefSeq" id="XP_033675378.1">
    <property type="nucleotide sequence ID" value="XM_033834265.1"/>
</dbReference>